<dbReference type="EMBL" id="ADBJ01000036">
    <property type="protein sequence ID" value="EFA79118.1"/>
    <property type="molecule type" value="Genomic_DNA"/>
</dbReference>
<organism evidence="2 3">
    <name type="scientific">Heterostelium pallidum (strain ATCC 26659 / Pp 5 / PN500)</name>
    <name type="common">Cellular slime mold</name>
    <name type="synonym">Polysphondylium pallidum</name>
    <dbReference type="NCBI Taxonomy" id="670386"/>
    <lineage>
        <taxon>Eukaryota</taxon>
        <taxon>Amoebozoa</taxon>
        <taxon>Evosea</taxon>
        <taxon>Eumycetozoa</taxon>
        <taxon>Dictyostelia</taxon>
        <taxon>Acytosteliales</taxon>
        <taxon>Acytosteliaceae</taxon>
        <taxon>Heterostelium</taxon>
    </lineage>
</organism>
<dbReference type="STRING" id="670386.D3BHE1"/>
<protein>
    <recommendedName>
        <fullName evidence="1">AB hydrolase-1 domain-containing protein</fullName>
    </recommendedName>
</protein>
<dbReference type="AlphaFoldDB" id="D3BHE1"/>
<dbReference type="OMA" id="NRETPRV"/>
<reference evidence="2 3" key="1">
    <citation type="journal article" date="2011" name="Genome Res.">
        <title>Phylogeny-wide analysis of social amoeba genomes highlights ancient origins for complex intercellular communication.</title>
        <authorList>
            <person name="Heidel A.J."/>
            <person name="Lawal H.M."/>
            <person name="Felder M."/>
            <person name="Schilde C."/>
            <person name="Helps N.R."/>
            <person name="Tunggal B."/>
            <person name="Rivero F."/>
            <person name="John U."/>
            <person name="Schleicher M."/>
            <person name="Eichinger L."/>
            <person name="Platzer M."/>
            <person name="Noegel A.A."/>
            <person name="Schaap P."/>
            <person name="Gloeckner G."/>
        </authorList>
    </citation>
    <scope>NUCLEOTIDE SEQUENCE [LARGE SCALE GENOMIC DNA]</scope>
    <source>
        <strain evidence="3">ATCC 26659 / Pp 5 / PN500</strain>
    </source>
</reference>
<keyword evidence="3" id="KW-1185">Reference proteome</keyword>
<evidence type="ECO:0000313" key="2">
    <source>
        <dbReference type="EMBL" id="EFA79118.1"/>
    </source>
</evidence>
<dbReference type="SUPFAM" id="SSF53474">
    <property type="entry name" value="alpha/beta-Hydrolases"/>
    <property type="match status" value="1"/>
</dbReference>
<evidence type="ECO:0000259" key="1">
    <source>
        <dbReference type="Pfam" id="PF00561"/>
    </source>
</evidence>
<dbReference type="PANTHER" id="PTHR43433:SF5">
    <property type="entry name" value="AB HYDROLASE-1 DOMAIN-CONTAINING PROTEIN"/>
    <property type="match status" value="1"/>
</dbReference>
<comment type="caution">
    <text evidence="2">The sequence shown here is derived from an EMBL/GenBank/DDBJ whole genome shotgun (WGS) entry which is preliminary data.</text>
</comment>
<dbReference type="Pfam" id="PF00561">
    <property type="entry name" value="Abhydrolase_1"/>
    <property type="match status" value="1"/>
</dbReference>
<dbReference type="InterPro" id="IPR000073">
    <property type="entry name" value="AB_hydrolase_1"/>
</dbReference>
<feature type="domain" description="AB hydrolase-1" evidence="1">
    <location>
        <begin position="83"/>
        <end position="327"/>
    </location>
</feature>
<sequence>MIEQREQEENNNFDKDVVVVVEGDNSNNEEDNKDIGIGSGGPHIDEKANESHIFKEGHCEVSHNRGSVVKLYYQLHGRGNTKVLMIMGFLTSCEAWKHQLEYFNQFPEQYQICIFDNRGIGKSDTPNYNYSSNHMARDGLELMDHLGWQQAHIVGVSMGGMIALELATSAHARVSTLSLCVTHAGGFGRIPPILGMLKMLRSFTIKDHRERGRVLMPILYSENYLKKLDENGQPILESLLDSYVEDVSKMTLPKPAAVAGHIKTVTTHHITDSRLRELKEKTNIPILVMCGDIDHLVRTSNSFLLRDILSPAEFIQFDSGHCINVEHKQEFNEALARNFKRYTPQ</sequence>
<dbReference type="RefSeq" id="XP_020431240.1">
    <property type="nucleotide sequence ID" value="XM_020578776.1"/>
</dbReference>
<dbReference type="Gene3D" id="3.40.50.1820">
    <property type="entry name" value="alpha/beta hydrolase"/>
    <property type="match status" value="1"/>
</dbReference>
<evidence type="ECO:0000313" key="3">
    <source>
        <dbReference type="Proteomes" id="UP000001396"/>
    </source>
</evidence>
<gene>
    <name evidence="2" type="ORF">PPL_07943</name>
</gene>
<dbReference type="Proteomes" id="UP000001396">
    <property type="component" value="Unassembled WGS sequence"/>
</dbReference>
<name>D3BHE1_HETP5</name>
<dbReference type="InterPro" id="IPR050471">
    <property type="entry name" value="AB_hydrolase"/>
</dbReference>
<dbReference type="PANTHER" id="PTHR43433">
    <property type="entry name" value="HYDROLASE, ALPHA/BETA FOLD FAMILY PROTEIN"/>
    <property type="match status" value="1"/>
</dbReference>
<dbReference type="InParanoid" id="D3BHE1"/>
<accession>D3BHE1</accession>
<dbReference type="GeneID" id="31363423"/>
<dbReference type="InterPro" id="IPR029058">
    <property type="entry name" value="AB_hydrolase_fold"/>
</dbReference>
<proteinExistence type="predicted"/>